<dbReference type="InterPro" id="IPR020518">
    <property type="entry name" value="Tscrpt_reg_PrtN"/>
</dbReference>
<organism evidence="1 2">
    <name type="scientific">Pseudomonas graminis</name>
    <dbReference type="NCBI Taxonomy" id="158627"/>
    <lineage>
        <taxon>Bacteria</taxon>
        <taxon>Pseudomonadati</taxon>
        <taxon>Pseudomonadota</taxon>
        <taxon>Gammaproteobacteria</taxon>
        <taxon>Pseudomonadales</taxon>
        <taxon>Pseudomonadaceae</taxon>
        <taxon>Pseudomonas</taxon>
    </lineage>
</organism>
<protein>
    <submittedName>
        <fullName evidence="1">Pyocin activator protein PrtN</fullName>
    </submittedName>
</protein>
<reference evidence="1 2" key="1">
    <citation type="submission" date="2016-08" db="EMBL/GenBank/DDBJ databases">
        <title>Whole genome sequence of Pseudomonas graminis strain UASWS1507, a potential biological control agent for agriculture.</title>
        <authorList>
            <person name="Crovadore J."/>
            <person name="Calmin G."/>
            <person name="Chablais R."/>
            <person name="Cochard B."/>
            <person name="Lefort F."/>
        </authorList>
    </citation>
    <scope>NUCLEOTIDE SEQUENCE [LARGE SCALE GENOMIC DNA]</scope>
    <source>
        <strain evidence="1 2">UASWS1507</strain>
    </source>
</reference>
<proteinExistence type="predicted"/>
<comment type="caution">
    <text evidence="1">The sequence shown here is derived from an EMBL/GenBank/DDBJ whole genome shotgun (WGS) entry which is preliminary data.</text>
</comment>
<dbReference type="RefSeq" id="WP_065989370.1">
    <property type="nucleotide sequence ID" value="NZ_MDEN01000063.1"/>
</dbReference>
<evidence type="ECO:0000313" key="1">
    <source>
        <dbReference type="EMBL" id="OCX19594.1"/>
    </source>
</evidence>
<dbReference type="EMBL" id="MDEN01000063">
    <property type="protein sequence ID" value="OCX19594.1"/>
    <property type="molecule type" value="Genomic_DNA"/>
</dbReference>
<name>A0A1C2DXV1_9PSED</name>
<dbReference type="OrthoDB" id="982642at2"/>
<sequence length="93" mass="10551">MKTLFLLMAQYDGQVIIPLERICSDYFTHLTPDVMKMKVAAGQIDLPLVKLEQSQKSARGVHVNDLADYLDARHRSAKAEHDQLMGRAPLKRC</sequence>
<accession>A0A1C2DXV1</accession>
<gene>
    <name evidence="1" type="ORF">BBI10_14475</name>
</gene>
<dbReference type="Proteomes" id="UP000095143">
    <property type="component" value="Unassembled WGS sequence"/>
</dbReference>
<dbReference type="Pfam" id="PF11112">
    <property type="entry name" value="PyocinActivator"/>
    <property type="match status" value="1"/>
</dbReference>
<evidence type="ECO:0000313" key="2">
    <source>
        <dbReference type="Proteomes" id="UP000095143"/>
    </source>
</evidence>
<dbReference type="AlphaFoldDB" id="A0A1C2DXV1"/>
<dbReference type="GO" id="GO:0006355">
    <property type="term" value="P:regulation of DNA-templated transcription"/>
    <property type="evidence" value="ECO:0007669"/>
    <property type="project" value="InterPro"/>
</dbReference>